<reference evidence="4 5" key="1">
    <citation type="journal article" date="2014" name="Genome Biol. Evol.">
        <title>The genome of the myxosporean Thelohanellus kitauei shows adaptations to nutrient acquisition within its fish host.</title>
        <authorList>
            <person name="Yang Y."/>
            <person name="Xiong J."/>
            <person name="Zhou Z."/>
            <person name="Huo F."/>
            <person name="Miao W."/>
            <person name="Ran C."/>
            <person name="Liu Y."/>
            <person name="Zhang J."/>
            <person name="Feng J."/>
            <person name="Wang M."/>
            <person name="Wang M."/>
            <person name="Wang L."/>
            <person name="Yao B."/>
        </authorList>
    </citation>
    <scope>NUCLEOTIDE SEQUENCE [LARGE SCALE GENOMIC DNA]</scope>
    <source>
        <strain evidence="4">Wuqing</strain>
    </source>
</reference>
<evidence type="ECO:0000313" key="5">
    <source>
        <dbReference type="Proteomes" id="UP000031668"/>
    </source>
</evidence>
<dbReference type="SMART" id="SM00487">
    <property type="entry name" value="DEXDc"/>
    <property type="match status" value="1"/>
</dbReference>
<protein>
    <submittedName>
        <fullName evidence="4">Putative ATP-dependent RNA helicase spindle-E</fullName>
    </submittedName>
</protein>
<evidence type="ECO:0000256" key="2">
    <source>
        <dbReference type="SAM" id="MobiDB-lite"/>
    </source>
</evidence>
<feature type="compositionally biased region" description="Basic and acidic residues" evidence="2">
    <location>
        <begin position="46"/>
        <end position="55"/>
    </location>
</feature>
<dbReference type="GO" id="GO:0004386">
    <property type="term" value="F:helicase activity"/>
    <property type="evidence" value="ECO:0007669"/>
    <property type="project" value="UniProtKB-KW"/>
</dbReference>
<keyword evidence="4" id="KW-0547">Nucleotide-binding</keyword>
<evidence type="ECO:0000259" key="3">
    <source>
        <dbReference type="PROSITE" id="PS51192"/>
    </source>
</evidence>
<sequence>MKNIEFDDTDLKKKGVRKFLALSSKLKKRIQNDAEQPTPEIVPKPLTKDKSKEEESLKLQAMKRDYESAKSKPQIDDFGDSDNEGLNDIEPVVETVEKIPIATDSLYIYDNYDFNYKYDESLPVFKHREEILKTIQEYPVCVIAGSTGSGKTTVIPQFIIDSHALNRTYCNILITQPRRVAAISTATRVSMERGWPLGTVVGYSVSLNRSVSDDTRLFYVTTGVLLQSLVSNPYFFHSFSHIIIDEVHERTEEIDLCLMVIKNALSEPLKTKVLN</sequence>
<accession>A0A0C2M7D0</accession>
<organism evidence="4 5">
    <name type="scientific">Thelohanellus kitauei</name>
    <name type="common">Myxosporean</name>
    <dbReference type="NCBI Taxonomy" id="669202"/>
    <lineage>
        <taxon>Eukaryota</taxon>
        <taxon>Metazoa</taxon>
        <taxon>Cnidaria</taxon>
        <taxon>Myxozoa</taxon>
        <taxon>Myxosporea</taxon>
        <taxon>Bivalvulida</taxon>
        <taxon>Platysporina</taxon>
        <taxon>Myxobolidae</taxon>
        <taxon>Thelohanellus</taxon>
    </lineage>
</organism>
<proteinExistence type="predicted"/>
<evidence type="ECO:0000256" key="1">
    <source>
        <dbReference type="ARBA" id="ARBA00022801"/>
    </source>
</evidence>
<keyword evidence="4" id="KW-0067">ATP-binding</keyword>
<dbReference type="SUPFAM" id="SSF52540">
    <property type="entry name" value="P-loop containing nucleoside triphosphate hydrolases"/>
    <property type="match status" value="1"/>
</dbReference>
<dbReference type="PROSITE" id="PS51192">
    <property type="entry name" value="HELICASE_ATP_BIND_1"/>
    <property type="match status" value="1"/>
</dbReference>
<dbReference type="GO" id="GO:0016787">
    <property type="term" value="F:hydrolase activity"/>
    <property type="evidence" value="ECO:0007669"/>
    <property type="project" value="UniProtKB-KW"/>
</dbReference>
<keyword evidence="5" id="KW-1185">Reference proteome</keyword>
<evidence type="ECO:0000313" key="4">
    <source>
        <dbReference type="EMBL" id="KII62915.1"/>
    </source>
</evidence>
<gene>
    <name evidence="4" type="ORF">RF11_04286</name>
</gene>
<dbReference type="InterPro" id="IPR002464">
    <property type="entry name" value="DNA/RNA_helicase_DEAH_CS"/>
</dbReference>
<dbReference type="GO" id="GO:0003723">
    <property type="term" value="F:RNA binding"/>
    <property type="evidence" value="ECO:0007669"/>
    <property type="project" value="TreeGrafter"/>
</dbReference>
<dbReference type="InterPro" id="IPR011545">
    <property type="entry name" value="DEAD/DEAH_box_helicase_dom"/>
</dbReference>
<dbReference type="EMBL" id="JWZT01004849">
    <property type="protein sequence ID" value="KII62915.1"/>
    <property type="molecule type" value="Genomic_DNA"/>
</dbReference>
<dbReference type="InterPro" id="IPR014001">
    <property type="entry name" value="Helicase_ATP-bd"/>
</dbReference>
<dbReference type="PROSITE" id="PS00690">
    <property type="entry name" value="DEAH_ATP_HELICASE"/>
    <property type="match status" value="1"/>
</dbReference>
<dbReference type="AlphaFoldDB" id="A0A0C2M7D0"/>
<dbReference type="OrthoDB" id="66977at2759"/>
<dbReference type="InterPro" id="IPR027417">
    <property type="entry name" value="P-loop_NTPase"/>
</dbReference>
<name>A0A0C2M7D0_THEKT</name>
<dbReference type="PANTHER" id="PTHR18934:SF113">
    <property type="entry name" value="ATP-DEPENDENT RNA HELICASE TDRD9"/>
    <property type="match status" value="1"/>
</dbReference>
<dbReference type="Gene3D" id="3.40.50.300">
    <property type="entry name" value="P-loop containing nucleotide triphosphate hydrolases"/>
    <property type="match status" value="1"/>
</dbReference>
<comment type="caution">
    <text evidence="4">The sequence shown here is derived from an EMBL/GenBank/DDBJ whole genome shotgun (WGS) entry which is preliminary data.</text>
</comment>
<feature type="domain" description="Helicase ATP-binding" evidence="3">
    <location>
        <begin position="132"/>
        <end position="275"/>
    </location>
</feature>
<dbReference type="Pfam" id="PF00270">
    <property type="entry name" value="DEAD"/>
    <property type="match status" value="1"/>
</dbReference>
<keyword evidence="1" id="KW-0378">Hydrolase</keyword>
<dbReference type="Proteomes" id="UP000031668">
    <property type="component" value="Unassembled WGS sequence"/>
</dbReference>
<dbReference type="PANTHER" id="PTHR18934">
    <property type="entry name" value="ATP-DEPENDENT RNA HELICASE"/>
    <property type="match status" value="1"/>
</dbReference>
<feature type="region of interest" description="Disordered" evidence="2">
    <location>
        <begin position="29"/>
        <end position="55"/>
    </location>
</feature>
<dbReference type="GO" id="GO:0005524">
    <property type="term" value="F:ATP binding"/>
    <property type="evidence" value="ECO:0007669"/>
    <property type="project" value="InterPro"/>
</dbReference>
<keyword evidence="4" id="KW-0347">Helicase</keyword>